<gene>
    <name evidence="2" type="ORF">FHX34_105628</name>
</gene>
<evidence type="ECO:0000256" key="1">
    <source>
        <dbReference type="SAM" id="SignalP"/>
    </source>
</evidence>
<evidence type="ECO:0000313" key="2">
    <source>
        <dbReference type="EMBL" id="TWG12760.1"/>
    </source>
</evidence>
<reference evidence="2 3" key="1">
    <citation type="submission" date="2019-06" db="EMBL/GenBank/DDBJ databases">
        <title>Sequencing the genomes of 1000 actinobacteria strains.</title>
        <authorList>
            <person name="Klenk H.-P."/>
        </authorList>
    </citation>
    <scope>NUCLEOTIDE SEQUENCE [LARGE SCALE GENOMIC DNA]</scope>
    <source>
        <strain evidence="2 3">DSM 43866</strain>
    </source>
</reference>
<organism evidence="2 3">
    <name type="scientific">Actinoplanes teichomyceticus</name>
    <dbReference type="NCBI Taxonomy" id="1867"/>
    <lineage>
        <taxon>Bacteria</taxon>
        <taxon>Bacillati</taxon>
        <taxon>Actinomycetota</taxon>
        <taxon>Actinomycetes</taxon>
        <taxon>Micromonosporales</taxon>
        <taxon>Micromonosporaceae</taxon>
        <taxon>Actinoplanes</taxon>
    </lineage>
</organism>
<protein>
    <recommendedName>
        <fullName evidence="4">Secreted protein</fullName>
    </recommendedName>
</protein>
<comment type="caution">
    <text evidence="2">The sequence shown here is derived from an EMBL/GenBank/DDBJ whole genome shotgun (WGS) entry which is preliminary data.</text>
</comment>
<dbReference type="Proteomes" id="UP000320239">
    <property type="component" value="Unassembled WGS sequence"/>
</dbReference>
<feature type="signal peptide" evidence="1">
    <location>
        <begin position="1"/>
        <end position="31"/>
    </location>
</feature>
<sequence length="146" mass="15540">MPSGLARQPLRRVLRGTLVALLGGGAAVVVAATPASAATCPTSTPPYGAELCSGSVWLGSERIIVDGGKPISTAGRIHRHLIVADKYQQRGAFLAVYPDESPDTGRAIAYRDPDGYVGDAGHHDIYYPVKHIRFCHDAVQQCITLF</sequence>
<accession>A0A561VME3</accession>
<name>A0A561VME3_ACTTI</name>
<dbReference type="EMBL" id="VIWY01000005">
    <property type="protein sequence ID" value="TWG12760.1"/>
    <property type="molecule type" value="Genomic_DNA"/>
</dbReference>
<keyword evidence="1" id="KW-0732">Signal</keyword>
<proteinExistence type="predicted"/>
<evidence type="ECO:0000313" key="3">
    <source>
        <dbReference type="Proteomes" id="UP000320239"/>
    </source>
</evidence>
<evidence type="ECO:0008006" key="4">
    <source>
        <dbReference type="Google" id="ProtNLM"/>
    </source>
</evidence>
<keyword evidence="3" id="KW-1185">Reference proteome</keyword>
<feature type="chain" id="PRO_5039291238" description="Secreted protein" evidence="1">
    <location>
        <begin position="32"/>
        <end position="146"/>
    </location>
</feature>
<dbReference type="AlphaFoldDB" id="A0A561VME3"/>